<dbReference type="Proteomes" id="UP000054166">
    <property type="component" value="Unassembled WGS sequence"/>
</dbReference>
<dbReference type="OrthoDB" id="2369050at2759"/>
<keyword evidence="3" id="KW-1185">Reference proteome</keyword>
<dbReference type="EMBL" id="KN832972">
    <property type="protein sequence ID" value="KIM90852.1"/>
    <property type="molecule type" value="Genomic_DNA"/>
</dbReference>
<gene>
    <name evidence="2" type="ORF">PILCRDRAFT_1098</name>
</gene>
<protein>
    <submittedName>
        <fullName evidence="2">Uncharacterized protein</fullName>
    </submittedName>
</protein>
<feature type="region of interest" description="Disordered" evidence="1">
    <location>
        <begin position="1"/>
        <end position="21"/>
    </location>
</feature>
<reference evidence="3" key="2">
    <citation type="submission" date="2015-01" db="EMBL/GenBank/DDBJ databases">
        <title>Evolutionary Origins and Diversification of the Mycorrhizal Mutualists.</title>
        <authorList>
            <consortium name="DOE Joint Genome Institute"/>
            <consortium name="Mycorrhizal Genomics Consortium"/>
            <person name="Kohler A."/>
            <person name="Kuo A."/>
            <person name="Nagy L.G."/>
            <person name="Floudas D."/>
            <person name="Copeland A."/>
            <person name="Barry K.W."/>
            <person name="Cichocki N."/>
            <person name="Veneault-Fourrey C."/>
            <person name="LaButti K."/>
            <person name="Lindquist E.A."/>
            <person name="Lipzen A."/>
            <person name="Lundell T."/>
            <person name="Morin E."/>
            <person name="Murat C."/>
            <person name="Riley R."/>
            <person name="Ohm R."/>
            <person name="Sun H."/>
            <person name="Tunlid A."/>
            <person name="Henrissat B."/>
            <person name="Grigoriev I.V."/>
            <person name="Hibbett D.S."/>
            <person name="Martin F."/>
        </authorList>
    </citation>
    <scope>NUCLEOTIDE SEQUENCE [LARGE SCALE GENOMIC DNA]</scope>
    <source>
        <strain evidence="3">F 1598</strain>
    </source>
</reference>
<evidence type="ECO:0000313" key="2">
    <source>
        <dbReference type="EMBL" id="KIM90852.1"/>
    </source>
</evidence>
<feature type="compositionally biased region" description="Pro residues" evidence="1">
    <location>
        <begin position="58"/>
        <end position="69"/>
    </location>
</feature>
<dbReference type="HOGENOM" id="CLU_080068_0_0_1"/>
<feature type="region of interest" description="Disordered" evidence="1">
    <location>
        <begin position="48"/>
        <end position="106"/>
    </location>
</feature>
<accession>A0A0C3CMF7</accession>
<reference evidence="2 3" key="1">
    <citation type="submission" date="2014-04" db="EMBL/GenBank/DDBJ databases">
        <authorList>
            <consortium name="DOE Joint Genome Institute"/>
            <person name="Kuo A."/>
            <person name="Tarkka M."/>
            <person name="Buscot F."/>
            <person name="Kohler A."/>
            <person name="Nagy L.G."/>
            <person name="Floudas D."/>
            <person name="Copeland A."/>
            <person name="Barry K.W."/>
            <person name="Cichocki N."/>
            <person name="Veneault-Fourrey C."/>
            <person name="LaButti K."/>
            <person name="Lindquist E.A."/>
            <person name="Lipzen A."/>
            <person name="Lundell T."/>
            <person name="Morin E."/>
            <person name="Murat C."/>
            <person name="Sun H."/>
            <person name="Tunlid A."/>
            <person name="Henrissat B."/>
            <person name="Grigoriev I.V."/>
            <person name="Hibbett D.S."/>
            <person name="Martin F."/>
            <person name="Nordberg H.P."/>
            <person name="Cantor M.N."/>
            <person name="Hua S.X."/>
        </authorList>
    </citation>
    <scope>NUCLEOTIDE SEQUENCE [LARGE SCALE GENOMIC DNA]</scope>
    <source>
        <strain evidence="2 3">F 1598</strain>
    </source>
</reference>
<proteinExistence type="predicted"/>
<dbReference type="AlphaFoldDB" id="A0A0C3CMF7"/>
<feature type="compositionally biased region" description="Low complexity" evidence="1">
    <location>
        <begin position="87"/>
        <end position="100"/>
    </location>
</feature>
<dbReference type="STRING" id="765440.A0A0C3CMF7"/>
<feature type="compositionally biased region" description="Pro residues" evidence="1">
    <location>
        <begin position="76"/>
        <end position="86"/>
    </location>
</feature>
<feature type="non-terminal residue" evidence="2">
    <location>
        <position position="306"/>
    </location>
</feature>
<dbReference type="InParanoid" id="A0A0C3CMF7"/>
<organism evidence="2 3">
    <name type="scientific">Piloderma croceum (strain F 1598)</name>
    <dbReference type="NCBI Taxonomy" id="765440"/>
    <lineage>
        <taxon>Eukaryota</taxon>
        <taxon>Fungi</taxon>
        <taxon>Dikarya</taxon>
        <taxon>Basidiomycota</taxon>
        <taxon>Agaricomycotina</taxon>
        <taxon>Agaricomycetes</taxon>
        <taxon>Agaricomycetidae</taxon>
        <taxon>Atheliales</taxon>
        <taxon>Atheliaceae</taxon>
        <taxon>Piloderma</taxon>
    </lineage>
</organism>
<evidence type="ECO:0000256" key="1">
    <source>
        <dbReference type="SAM" id="MobiDB-lite"/>
    </source>
</evidence>
<feature type="compositionally biased region" description="Polar residues" evidence="1">
    <location>
        <begin position="11"/>
        <end position="21"/>
    </location>
</feature>
<name>A0A0C3CMF7_PILCF</name>
<sequence length="306" mass="33442">MPAANLDNRHTSSSSGLPVSTRITRRVTRDLSVASILRTTLSAPLSTASPVNVTLPESRPPSPLSPLPSPLLKSVPPSPETPPTPLTPLSESSLGSPPSLVTISNSDDSDNEYIPSYCNMSVQTTTLLKQNTMAIYIGEQGKPPVITPGKLTPDLLFDFENGAYSYFSFKDVKQEKEVSKIAGGLQDGHIQTWYHLNRAAVDAAGFPAFMKHIREAWLEPGWEQEVKLAILASHQDNNPISDWIMLLESTNTLLNGHVCKLLDADLRNHIQSHVHADTMTAATTAELHLIAEYEKYKRGLKVVDDA</sequence>
<evidence type="ECO:0000313" key="3">
    <source>
        <dbReference type="Proteomes" id="UP000054166"/>
    </source>
</evidence>